<accession>A0A6C8GPZ4</accession>
<protein>
    <submittedName>
        <fullName evidence="1">Uncharacterized protein</fullName>
    </submittedName>
</protein>
<evidence type="ECO:0000313" key="2">
    <source>
        <dbReference type="Proteomes" id="UP000004906"/>
    </source>
</evidence>
<dbReference type="Proteomes" id="UP000004906">
    <property type="component" value="Unassembled WGS sequence"/>
</dbReference>
<dbReference type="EMBL" id="AFCI01000589">
    <property type="protein sequence ID" value="EHC38391.1"/>
    <property type="molecule type" value="Genomic_DNA"/>
</dbReference>
<gene>
    <name evidence="1" type="ORF">LTSEADE_1661</name>
</gene>
<proteinExistence type="predicted"/>
<feature type="non-terminal residue" evidence="1">
    <location>
        <position position="44"/>
    </location>
</feature>
<comment type="caution">
    <text evidence="1">The sequence shown here is derived from an EMBL/GenBank/DDBJ whole genome shotgun (WGS) entry which is preliminary data.</text>
</comment>
<name>A0A6C8GPZ4_SALET</name>
<dbReference type="AlphaFoldDB" id="A0A6C8GPZ4"/>
<evidence type="ECO:0000313" key="1">
    <source>
        <dbReference type="EMBL" id="EHC38391.1"/>
    </source>
</evidence>
<sequence length="44" mass="5168">MYHTRATAGGFLIAQFLRQLIRQFMRLLSDRRRQARPVPLALTP</sequence>
<reference evidence="1 2" key="1">
    <citation type="journal article" date="2011" name="BMC Genomics">
        <title>Genome sequencing reveals diversification of virulence factor content and possible host adaptation in distinct subpopulations of Salmonella enterica.</title>
        <authorList>
            <person name="den Bakker H.C."/>
            <person name="Moreno Switt A.I."/>
            <person name="Govoni G."/>
            <person name="Cummings C.A."/>
            <person name="Ranieri M.L."/>
            <person name="Degoricija L."/>
            <person name="Hoelzer K."/>
            <person name="Rodriguez-Rivera L.D."/>
            <person name="Brown S."/>
            <person name="Bolchacova E."/>
            <person name="Furtado M.R."/>
            <person name="Wiedmann M."/>
        </authorList>
    </citation>
    <scope>NUCLEOTIDE SEQUENCE [LARGE SCALE GENOMIC DNA]</scope>
    <source>
        <strain evidence="1 2">A4-669</strain>
    </source>
</reference>
<organism evidence="1 2">
    <name type="scientific">Salmonella enterica subsp. enterica serovar Adelaide str. A4-669</name>
    <dbReference type="NCBI Taxonomy" id="913063"/>
    <lineage>
        <taxon>Bacteria</taxon>
        <taxon>Pseudomonadati</taxon>
        <taxon>Pseudomonadota</taxon>
        <taxon>Gammaproteobacteria</taxon>
        <taxon>Enterobacterales</taxon>
        <taxon>Enterobacteriaceae</taxon>
        <taxon>Salmonella</taxon>
    </lineage>
</organism>